<keyword evidence="1" id="KW-0732">Signal</keyword>
<dbReference type="Proteomes" id="UP000008983">
    <property type="component" value="Unassembled WGS sequence"/>
</dbReference>
<evidence type="ECO:0000313" key="2">
    <source>
        <dbReference type="EMBL" id="EGR34526.1"/>
    </source>
</evidence>
<name>G0QJT3_ICHMU</name>
<keyword evidence="3" id="KW-1185">Reference proteome</keyword>
<dbReference type="GeneID" id="14910720"/>
<evidence type="ECO:0000313" key="3">
    <source>
        <dbReference type="Proteomes" id="UP000008983"/>
    </source>
</evidence>
<reference evidence="2 3" key="1">
    <citation type="submission" date="2011-07" db="EMBL/GenBank/DDBJ databases">
        <authorList>
            <person name="Coyne R."/>
            <person name="Brami D."/>
            <person name="Johnson J."/>
            <person name="Hostetler J."/>
            <person name="Hannick L."/>
            <person name="Clark T."/>
            <person name="Cassidy-Hanley D."/>
            <person name="Inman J."/>
        </authorList>
    </citation>
    <scope>NUCLEOTIDE SEQUENCE [LARGE SCALE GENOMIC DNA]</scope>
    <source>
        <strain evidence="2 3">G5</strain>
    </source>
</reference>
<feature type="signal peptide" evidence="1">
    <location>
        <begin position="1"/>
        <end position="18"/>
    </location>
</feature>
<feature type="non-terminal residue" evidence="2">
    <location>
        <position position="1"/>
    </location>
</feature>
<dbReference type="EMBL" id="GL983090">
    <property type="protein sequence ID" value="EGR34526.1"/>
    <property type="molecule type" value="Genomic_DNA"/>
</dbReference>
<dbReference type="RefSeq" id="XP_004039830.1">
    <property type="nucleotide sequence ID" value="XM_004039782.1"/>
</dbReference>
<dbReference type="OrthoDB" id="10391280at2759"/>
<organism evidence="2 3">
    <name type="scientific">Ichthyophthirius multifiliis</name>
    <name type="common">White spot disease agent</name>
    <name type="synonym">Ich</name>
    <dbReference type="NCBI Taxonomy" id="5932"/>
    <lineage>
        <taxon>Eukaryota</taxon>
        <taxon>Sar</taxon>
        <taxon>Alveolata</taxon>
        <taxon>Ciliophora</taxon>
        <taxon>Intramacronucleata</taxon>
        <taxon>Oligohymenophorea</taxon>
        <taxon>Hymenostomatida</taxon>
        <taxon>Ophryoglenina</taxon>
        <taxon>Ichthyophthirius</taxon>
    </lineage>
</organism>
<dbReference type="InParanoid" id="G0QJT3"/>
<proteinExistence type="predicted"/>
<accession>G0QJT3</accession>
<protein>
    <submittedName>
        <fullName evidence="2">Uncharacterized protein</fullName>
    </submittedName>
</protein>
<evidence type="ECO:0000256" key="1">
    <source>
        <dbReference type="SAM" id="SignalP"/>
    </source>
</evidence>
<feature type="chain" id="PRO_5003407665" evidence="1">
    <location>
        <begin position="19"/>
        <end position="169"/>
    </location>
</feature>
<dbReference type="AlphaFoldDB" id="G0QJT3"/>
<dbReference type="OMA" id="DKEIMGC"/>
<sequence>QKFSVSIFIFILIINVFSQNKSSFNINLQFYQFKKNIKDIWSQIIGYGCTNEKIEIKDNLGQCKCQNGSLCVWTQDKPIMGCPCMQVAQNSGKQCIVQAKKNGCSQKKLECNPNFSSCTCPDDSQCIWAKDKDIMGCPCGSGKMPDFENINQNNNNQQRRGGKRMKQEF</sequence>
<gene>
    <name evidence="2" type="ORF">IMG5_008750</name>
</gene>